<dbReference type="PROSITE" id="PS50923">
    <property type="entry name" value="SUSHI"/>
    <property type="match status" value="9"/>
</dbReference>
<evidence type="ECO:0000256" key="5">
    <source>
        <dbReference type="PROSITE-ProRule" id="PRU00302"/>
    </source>
</evidence>
<comment type="caution">
    <text evidence="5">Lacks conserved residue(s) required for the propagation of feature annotation.</text>
</comment>
<feature type="chain" id="PRO_5041648535" description="Sushi domain-containing protein" evidence="6">
    <location>
        <begin position="23"/>
        <end position="961"/>
    </location>
</feature>
<keyword evidence="9" id="KW-1185">Reference proteome</keyword>
<keyword evidence="2 5" id="KW-0768">Sushi</keyword>
<feature type="domain" description="Sushi" evidence="7">
    <location>
        <begin position="380"/>
        <end position="438"/>
    </location>
</feature>
<feature type="disulfide bond" evidence="5">
    <location>
        <begin position="614"/>
        <end position="657"/>
    </location>
</feature>
<evidence type="ECO:0000313" key="9">
    <source>
        <dbReference type="Proteomes" id="UP001187343"/>
    </source>
</evidence>
<evidence type="ECO:0000256" key="6">
    <source>
        <dbReference type="SAM" id="SignalP"/>
    </source>
</evidence>
<evidence type="ECO:0000259" key="7">
    <source>
        <dbReference type="PROSITE" id="PS50923"/>
    </source>
</evidence>
<keyword evidence="3 6" id="KW-0732">Signal</keyword>
<dbReference type="SMART" id="SM00032">
    <property type="entry name" value="CCP"/>
    <property type="match status" value="15"/>
</dbReference>
<evidence type="ECO:0000313" key="8">
    <source>
        <dbReference type="EMBL" id="KAK2907050.1"/>
    </source>
</evidence>
<proteinExistence type="predicted"/>
<dbReference type="PANTHER" id="PTHR45785">
    <property type="entry name" value="COMPLEMENT FACTOR H-RELATED"/>
    <property type="match status" value="1"/>
</dbReference>
<feature type="domain" description="Sushi" evidence="7">
    <location>
        <begin position="557"/>
        <end position="610"/>
    </location>
</feature>
<dbReference type="Gene3D" id="2.10.70.10">
    <property type="entry name" value="Complement Module, domain 1"/>
    <property type="match status" value="14"/>
</dbReference>
<dbReference type="PANTHER" id="PTHR45785:SF2">
    <property type="entry name" value="COMPLEMENT FACTOR H-RELATED"/>
    <property type="match status" value="1"/>
</dbReference>
<keyword evidence="4 5" id="KW-1015">Disulfide bond</keyword>
<feature type="domain" description="Sushi" evidence="7">
    <location>
        <begin position="439"/>
        <end position="497"/>
    </location>
</feature>
<dbReference type="EMBL" id="JAUYZG010000005">
    <property type="protein sequence ID" value="KAK2907050.1"/>
    <property type="molecule type" value="Genomic_DNA"/>
</dbReference>
<dbReference type="Proteomes" id="UP001187343">
    <property type="component" value="Unassembled WGS sequence"/>
</dbReference>
<evidence type="ECO:0000256" key="4">
    <source>
        <dbReference type="ARBA" id="ARBA00023157"/>
    </source>
</evidence>
<feature type="domain" description="Sushi" evidence="7">
    <location>
        <begin position="259"/>
        <end position="323"/>
    </location>
</feature>
<feature type="disulfide bond" evidence="5">
    <location>
        <begin position="144"/>
        <end position="187"/>
    </location>
</feature>
<feature type="domain" description="Sushi" evidence="7">
    <location>
        <begin position="727"/>
        <end position="785"/>
    </location>
</feature>
<comment type="subcellular location">
    <subcellularLocation>
        <location evidence="1">Virion</location>
    </subcellularLocation>
</comment>
<comment type="caution">
    <text evidence="8">The sequence shown here is derived from an EMBL/GenBank/DDBJ whole genome shotgun (WGS) entry which is preliminary data.</text>
</comment>
<feature type="signal peptide" evidence="6">
    <location>
        <begin position="1"/>
        <end position="22"/>
    </location>
</feature>
<dbReference type="Pfam" id="PF00084">
    <property type="entry name" value="Sushi"/>
    <property type="match status" value="9"/>
</dbReference>
<dbReference type="AlphaFoldDB" id="A0AA88Q5G7"/>
<dbReference type="InterPro" id="IPR035976">
    <property type="entry name" value="Sushi/SCR/CCP_sf"/>
</dbReference>
<feature type="domain" description="Sushi" evidence="7">
    <location>
        <begin position="142"/>
        <end position="202"/>
    </location>
</feature>
<evidence type="ECO:0000256" key="3">
    <source>
        <dbReference type="ARBA" id="ARBA00022729"/>
    </source>
</evidence>
<evidence type="ECO:0000256" key="2">
    <source>
        <dbReference type="ARBA" id="ARBA00022659"/>
    </source>
</evidence>
<dbReference type="CDD" id="cd00033">
    <property type="entry name" value="CCP"/>
    <property type="match status" value="8"/>
</dbReference>
<gene>
    <name evidence="8" type="ORF">Q8A67_006035</name>
</gene>
<accession>A0AA88Q5G7</accession>
<reference evidence="8" key="1">
    <citation type="submission" date="2023-08" db="EMBL/GenBank/DDBJ databases">
        <title>Chromosome-level Genome Assembly of mud carp (Cirrhinus molitorella).</title>
        <authorList>
            <person name="Liu H."/>
        </authorList>
    </citation>
    <scope>NUCLEOTIDE SEQUENCE</scope>
    <source>
        <strain evidence="8">Prfri</strain>
        <tissue evidence="8">Muscle</tissue>
    </source>
</reference>
<dbReference type="InterPro" id="IPR051503">
    <property type="entry name" value="ComplSys_Reg/VirEntry_Med"/>
</dbReference>
<feature type="disulfide bond" evidence="5">
    <location>
        <begin position="729"/>
        <end position="772"/>
    </location>
</feature>
<evidence type="ECO:0000256" key="1">
    <source>
        <dbReference type="ARBA" id="ARBA00004328"/>
    </source>
</evidence>
<protein>
    <recommendedName>
        <fullName evidence="7">Sushi domain-containing protein</fullName>
    </recommendedName>
</protein>
<name>A0AA88Q5G7_9TELE</name>
<organism evidence="8 9">
    <name type="scientific">Cirrhinus molitorella</name>
    <name type="common">mud carp</name>
    <dbReference type="NCBI Taxonomy" id="172907"/>
    <lineage>
        <taxon>Eukaryota</taxon>
        <taxon>Metazoa</taxon>
        <taxon>Chordata</taxon>
        <taxon>Craniata</taxon>
        <taxon>Vertebrata</taxon>
        <taxon>Euteleostomi</taxon>
        <taxon>Actinopterygii</taxon>
        <taxon>Neopterygii</taxon>
        <taxon>Teleostei</taxon>
        <taxon>Ostariophysi</taxon>
        <taxon>Cypriniformes</taxon>
        <taxon>Cyprinidae</taxon>
        <taxon>Labeoninae</taxon>
        <taxon>Labeonini</taxon>
        <taxon>Cirrhinus</taxon>
    </lineage>
</organism>
<feature type="disulfide bond" evidence="5">
    <location>
        <begin position="112"/>
        <end position="139"/>
    </location>
</feature>
<sequence length="961" mass="109802">MRVPVKLLCFGIWLLSLHCAQCQECLRENIKYENAEPAEKVSYDDGETLKVNCMTGYTGFYRLKCEKGEWKASIERQCAKKKCSHPGDTQNGDFKLTEGTEFVFGATVVYTCKKGYEMASRINQRTCRAQGWDNAVPLCEVVKCPAIRTDGEVTASGNTEEGSYGDVIHFECLSSEKMIFGSSDIHCTEMGKWSDDVPKCKEITCTAPVIKNGEVVDHMPEYRKGAILEYKCNEKFKKREGIPKCAKFGWTIKPECDEVTCSLGSTTFGIKNINPEGKTIFKVGEIVTITCSEKHWLILTKETSRSFTCQANGDWDHTPVCAEIKCEFPRNQHVRRLEYSWEEPKLGKILNYYCENGYDKMADSATCTKNGWTPNPLCAKTCAAPNIPNAEIVRGLESKYVISSRIEYQCNPGFKPEEPVEIICNSRQQWTGYQKCTEKVCAAPNIPNANIGENQQQNYRINAKIHYQCNPGFEPKQPVTITCDSKAQWTGIQQCTVKTCLDPSVENGWFIYNHPSNKEQIVYSCDTHYKPFTGNWWDMVTCSDGSWSEKPRCIPKEECGALPSADHGKPQQFTKTFLDGQTTKFACDPGFKSKDIKCIHGTWEKPVCKEDVRCYIPPKVENAVITSKPEDFYVDGSNVTYKCRSSFSINGDSTVFCHNGNWTETPTCGAQCQKPRKNFMKLANEKDVYDNEEILNYKCIEPYNEIPEGRFICKNGKWRGNFDCTSKTCPPPPYVENGDYIIRDRDGKVITEVQYTCKSHYVLSKQKQYYKCVNGMWETPPTCLTQCQKPHKNFMQLVNEKDVYNNEEILNYKCIEPYNEIPEGRLICKNGNWSGNFDCTSKICPPPPYVENGDYIIRDRDGEVITEVQYNCKSYYVLSTQQQYYKCENGIWETPPTCLKPCEITPEIFEVHNLYPIQQKDYLKYGERREVYCKQILGIWTQASITCSNGKLNVGPCRRYQ</sequence>
<dbReference type="SUPFAM" id="SSF57535">
    <property type="entry name" value="Complement control module/SCR domain"/>
    <property type="match status" value="13"/>
</dbReference>
<feature type="domain" description="Sushi" evidence="7">
    <location>
        <begin position="81"/>
        <end position="141"/>
    </location>
</feature>
<dbReference type="InterPro" id="IPR000436">
    <property type="entry name" value="Sushi_SCR_CCP_dom"/>
</dbReference>
<feature type="domain" description="Sushi" evidence="7">
    <location>
        <begin position="612"/>
        <end position="670"/>
    </location>
</feature>
<feature type="disulfide bond" evidence="5">
    <location>
        <begin position="844"/>
        <end position="887"/>
    </location>
</feature>
<feature type="domain" description="Sushi" evidence="7">
    <location>
        <begin position="842"/>
        <end position="900"/>
    </location>
</feature>